<accession>A0A426T9V0</accession>
<feature type="transmembrane region" description="Helical" evidence="1">
    <location>
        <begin position="34"/>
        <end position="54"/>
    </location>
</feature>
<organism evidence="2 3">
    <name type="scientific">Streptococcus suis</name>
    <dbReference type="NCBI Taxonomy" id="1307"/>
    <lineage>
        <taxon>Bacteria</taxon>
        <taxon>Bacillati</taxon>
        <taxon>Bacillota</taxon>
        <taxon>Bacilli</taxon>
        <taxon>Lactobacillales</taxon>
        <taxon>Streptococcaceae</taxon>
        <taxon>Streptococcus</taxon>
    </lineage>
</organism>
<feature type="transmembrane region" description="Helical" evidence="1">
    <location>
        <begin position="131"/>
        <end position="153"/>
    </location>
</feature>
<reference evidence="2 3" key="1">
    <citation type="submission" date="2018-11" db="EMBL/GenBank/DDBJ databases">
        <authorList>
            <person name="Stevens M.J."/>
            <person name="Cernela N."/>
            <person name="Spoerry Serrano N."/>
            <person name="Schmitt S."/>
            <person name="Schrenzel J."/>
            <person name="Stephan R."/>
        </authorList>
    </citation>
    <scope>NUCLEOTIDE SEQUENCE [LARGE SCALE GENOMIC DNA]</scope>
    <source>
        <strain evidence="2 3">PP422</strain>
    </source>
</reference>
<name>A0A426T9V0_STRSU</name>
<keyword evidence="1" id="KW-0812">Transmembrane</keyword>
<evidence type="ECO:0000256" key="1">
    <source>
        <dbReference type="SAM" id="Phobius"/>
    </source>
</evidence>
<feature type="transmembrane region" description="Helical" evidence="1">
    <location>
        <begin position="98"/>
        <end position="119"/>
    </location>
</feature>
<dbReference type="EMBL" id="RSDO01000025">
    <property type="protein sequence ID" value="RRR50793.1"/>
    <property type="molecule type" value="Genomic_DNA"/>
</dbReference>
<reference evidence="2 3" key="2">
    <citation type="submission" date="2018-12" db="EMBL/GenBank/DDBJ databases">
        <title>Whole-genome sequences of fifteen clinical Streptococcus suis strains isolated from pigs between 2006 and 2018.</title>
        <authorList>
            <person name="Stevens M.J.A."/>
            <person name="Cernela N."/>
            <person name="Spoerry Serrano N."/>
            <person name="Schmitt S."/>
            <person name="Schrenzel J."/>
            <person name="Stephan R."/>
        </authorList>
    </citation>
    <scope>NUCLEOTIDE SEQUENCE [LARGE SCALE GENOMIC DNA]</scope>
    <source>
        <strain evidence="2 3">PP422</strain>
    </source>
</reference>
<evidence type="ECO:0000313" key="3">
    <source>
        <dbReference type="Proteomes" id="UP000274117"/>
    </source>
</evidence>
<feature type="transmembrane region" description="Helical" evidence="1">
    <location>
        <begin position="6"/>
        <end position="27"/>
    </location>
</feature>
<proteinExistence type="predicted"/>
<keyword evidence="1" id="KW-1133">Transmembrane helix</keyword>
<protein>
    <recommendedName>
        <fullName evidence="4">Preprotein translocase subunit YidC</fullName>
    </recommendedName>
</protein>
<dbReference type="Proteomes" id="UP000274117">
    <property type="component" value="Unassembled WGS sequence"/>
</dbReference>
<sequence length="162" mass="17980">MTAQKISRIAILASLCIALRFAFFPFANIKPITAIFLVSSLFLPIADAFLIMALTMFGTAIYMGFGIVVLWQILSFVAIMLVWKWVWSGLRLSSCNSVLIPMLLAAVVTFLYGLVISLLSALQFGGNPWGYWINGLSFDVAHAVSTALFYPIIDGIFRRFIK</sequence>
<evidence type="ECO:0000313" key="2">
    <source>
        <dbReference type="EMBL" id="RRR50793.1"/>
    </source>
</evidence>
<keyword evidence="1" id="KW-0472">Membrane</keyword>
<dbReference type="AlphaFoldDB" id="A0A426T9V0"/>
<feature type="transmembrane region" description="Helical" evidence="1">
    <location>
        <begin position="60"/>
        <end position="86"/>
    </location>
</feature>
<comment type="caution">
    <text evidence="2">The sequence shown here is derived from an EMBL/GenBank/DDBJ whole genome shotgun (WGS) entry which is preliminary data.</text>
</comment>
<evidence type="ECO:0008006" key="4">
    <source>
        <dbReference type="Google" id="ProtNLM"/>
    </source>
</evidence>
<gene>
    <name evidence="2" type="ORF">EI998_09835</name>
</gene>